<sequence>MPEEDNTAKETATKPVKAVKTKAKLAINSAETPVAAKIRDAPATKISIDPSKINEEVIRNAASGTVKVGTPVGSAENVKKEPAPVENKSPSEAPTVPANPKTGTIDGASSATATQSSNGKASADEMYSDIAEILSNLGEGLANAQRQLDISALMTQKQILEDDVLSGYGLSANWYVIPELEFTLKITLSVVTQQTEDGTKRVRRTRLFATPLNAKYNNLYKSEKTEESTLRVRFVPVPMPTVIKIPNLLGSTTDSAKKTLLGAAIKYSFIGEDGSAWNKETGIVVAQSTAGGEIMLADNTLVVTVKE</sequence>
<dbReference type="STRING" id="1577791.Mpt1_c01430"/>
<evidence type="ECO:0000256" key="1">
    <source>
        <dbReference type="SAM" id="MobiDB-lite"/>
    </source>
</evidence>
<dbReference type="Pfam" id="PF03793">
    <property type="entry name" value="PASTA"/>
    <property type="match status" value="1"/>
</dbReference>
<reference evidence="3 4" key="1">
    <citation type="journal article" date="2014" name="Appl. Environ. Microbiol.">
        <title>Comparative Genome Analysis of 'Candidatus Methanoplasma termitum' Indicates a New Mode of Energy Metabolism in the Seventh Order of Methanogens.</title>
        <authorList>
            <person name="Lang K."/>
            <person name="Schuldes J."/>
            <person name="Klingl A."/>
            <person name="Poehlein A."/>
            <person name="Daniel R."/>
            <person name="Brune A."/>
        </authorList>
    </citation>
    <scope>NUCLEOTIDE SEQUENCE [LARGE SCALE GENOMIC DNA]</scope>
    <source>
        <strain evidence="4">Mpt1</strain>
    </source>
</reference>
<dbReference type="InterPro" id="IPR005543">
    <property type="entry name" value="PASTA_dom"/>
</dbReference>
<dbReference type="Proteomes" id="UP000030787">
    <property type="component" value="Chromosome"/>
</dbReference>
<evidence type="ECO:0000313" key="4">
    <source>
        <dbReference type="Proteomes" id="UP000030787"/>
    </source>
</evidence>
<proteinExistence type="predicted"/>
<accession>A0A0A7LEV9</accession>
<name>A0A0A7LEV9_9ARCH</name>
<dbReference type="HOGENOM" id="CLU_904905_0_0_2"/>
<evidence type="ECO:0000259" key="2">
    <source>
        <dbReference type="PROSITE" id="PS51178"/>
    </source>
</evidence>
<organism evidence="3 4">
    <name type="scientific">Candidatus Methanoplasma termitum</name>
    <dbReference type="NCBI Taxonomy" id="1577791"/>
    <lineage>
        <taxon>Archaea</taxon>
        <taxon>Methanobacteriati</taxon>
        <taxon>Thermoplasmatota</taxon>
        <taxon>Thermoplasmata</taxon>
        <taxon>Methanomassiliicoccales</taxon>
        <taxon>Methanomassiliicoccaceae</taxon>
        <taxon>Candidatus Methanoplasma</taxon>
    </lineage>
</organism>
<gene>
    <name evidence="3" type="ORF">Mpt1_c01430</name>
</gene>
<feature type="region of interest" description="Disordered" evidence="1">
    <location>
        <begin position="63"/>
        <end position="120"/>
    </location>
</feature>
<feature type="domain" description="PASTA" evidence="2">
    <location>
        <begin position="239"/>
        <end position="307"/>
    </location>
</feature>
<dbReference type="GeneID" id="24817817"/>
<dbReference type="PROSITE" id="PS51178">
    <property type="entry name" value="PASTA"/>
    <property type="match status" value="1"/>
</dbReference>
<keyword evidence="4" id="KW-1185">Reference proteome</keyword>
<evidence type="ECO:0000313" key="3">
    <source>
        <dbReference type="EMBL" id="AIZ56046.1"/>
    </source>
</evidence>
<dbReference type="RefSeq" id="WP_048111344.1">
    <property type="nucleotide sequence ID" value="NZ_CP010070.1"/>
</dbReference>
<dbReference type="KEGG" id="mear:Mpt1_c01430"/>
<dbReference type="AlphaFoldDB" id="A0A0A7LEV9"/>
<dbReference type="EMBL" id="CP010070">
    <property type="protein sequence ID" value="AIZ56046.1"/>
    <property type="molecule type" value="Genomic_DNA"/>
</dbReference>
<protein>
    <recommendedName>
        <fullName evidence="2">PASTA domain-containing protein</fullName>
    </recommendedName>
</protein>
<feature type="compositionally biased region" description="Polar residues" evidence="1">
    <location>
        <begin position="107"/>
        <end position="120"/>
    </location>
</feature>